<organism evidence="2 3">
    <name type="scientific">Halorussus gelatinilyticus</name>
    <dbReference type="NCBI Taxonomy" id="2937524"/>
    <lineage>
        <taxon>Archaea</taxon>
        <taxon>Methanobacteriati</taxon>
        <taxon>Methanobacteriota</taxon>
        <taxon>Stenosarchaea group</taxon>
        <taxon>Halobacteria</taxon>
        <taxon>Halobacteriales</taxon>
        <taxon>Haladaptataceae</taxon>
        <taxon>Halorussus</taxon>
    </lineage>
</organism>
<dbReference type="InterPro" id="IPR055957">
    <property type="entry name" value="DUF7535"/>
</dbReference>
<gene>
    <name evidence="2" type="ORF">M0R88_10290</name>
</gene>
<dbReference type="GeneID" id="72190247"/>
<name>A0A8U0ICZ9_9EURY</name>
<dbReference type="Pfam" id="PF24379">
    <property type="entry name" value="DUF7535"/>
    <property type="match status" value="1"/>
</dbReference>
<protein>
    <submittedName>
        <fullName evidence="2">Uncharacterized protein</fullName>
    </submittedName>
</protein>
<evidence type="ECO:0000256" key="1">
    <source>
        <dbReference type="SAM" id="Phobius"/>
    </source>
</evidence>
<evidence type="ECO:0000313" key="2">
    <source>
        <dbReference type="EMBL" id="UPV98919.1"/>
    </source>
</evidence>
<dbReference type="EMBL" id="CP096658">
    <property type="protein sequence ID" value="UPV98919.1"/>
    <property type="molecule type" value="Genomic_DNA"/>
</dbReference>
<dbReference type="KEGG" id="haxz:M0R88_10290"/>
<keyword evidence="1" id="KW-0472">Membrane</keyword>
<proteinExistence type="predicted"/>
<dbReference type="AlphaFoldDB" id="A0A8U0ICZ9"/>
<dbReference type="RefSeq" id="WP_248653423.1">
    <property type="nucleotide sequence ID" value="NZ_CP096658.1"/>
</dbReference>
<keyword evidence="1" id="KW-0812">Transmembrane</keyword>
<sequence>MTNQLSRMQGQTSNGQMGAIGYVIAAGVALILLPVLPFVALLWLAVKFGGSDGRRGAYGG</sequence>
<keyword evidence="1" id="KW-1133">Transmembrane helix</keyword>
<evidence type="ECO:0000313" key="3">
    <source>
        <dbReference type="Proteomes" id="UP000830434"/>
    </source>
</evidence>
<accession>A0A8U0ICZ9</accession>
<dbReference type="Proteomes" id="UP000830434">
    <property type="component" value="Chromosome"/>
</dbReference>
<keyword evidence="3" id="KW-1185">Reference proteome</keyword>
<reference evidence="2" key="1">
    <citation type="submission" date="2022-04" db="EMBL/GenBank/DDBJ databases">
        <title>Diverse halophilic archaea isolated from saline environments.</title>
        <authorList>
            <person name="Cui H.-L."/>
        </authorList>
    </citation>
    <scope>NUCLEOTIDE SEQUENCE</scope>
    <source>
        <strain evidence="2">XZYJT40</strain>
    </source>
</reference>
<feature type="transmembrane region" description="Helical" evidence="1">
    <location>
        <begin position="20"/>
        <end position="46"/>
    </location>
</feature>